<organism evidence="2 3">
    <name type="scientific">Intestinibaculum porci</name>
    <dbReference type="NCBI Taxonomy" id="2487118"/>
    <lineage>
        <taxon>Bacteria</taxon>
        <taxon>Bacillati</taxon>
        <taxon>Bacillota</taxon>
        <taxon>Erysipelotrichia</taxon>
        <taxon>Erysipelotrichales</taxon>
        <taxon>Erysipelotrichaceae</taxon>
        <taxon>Intestinibaculum</taxon>
    </lineage>
</organism>
<keyword evidence="3" id="KW-1185">Reference proteome</keyword>
<gene>
    <name evidence="2" type="ORF">SG0102_28330</name>
</gene>
<protein>
    <submittedName>
        <fullName evidence="2">Uncharacterized protein</fullName>
    </submittedName>
</protein>
<keyword evidence="1" id="KW-0472">Membrane</keyword>
<dbReference type="EMBL" id="AP019309">
    <property type="protein sequence ID" value="BBH27899.1"/>
    <property type="molecule type" value="Genomic_DNA"/>
</dbReference>
<sequence>MKLLIIKRNFMKYKWKYIPLFFALILYILIIDIYSLIVSYTKIESGILNTPYLFELLLSSGLEVYVLNSALDMKMSWEHLLIHQLRILGFTLNDIQSLFEKEIMIIEGIFWRKAFIKVCFF</sequence>
<name>A0A3G9JY28_9FIRM</name>
<accession>A0A3G9JY28</accession>
<dbReference type="InParanoid" id="A0A3G9JY28"/>
<dbReference type="AlphaFoldDB" id="A0A3G9JY28"/>
<feature type="transmembrane region" description="Helical" evidence="1">
    <location>
        <begin position="20"/>
        <end position="40"/>
    </location>
</feature>
<dbReference type="KEGG" id="ebm:SG0102_28330"/>
<dbReference type="Proteomes" id="UP000268059">
    <property type="component" value="Chromosome"/>
</dbReference>
<keyword evidence="1" id="KW-0812">Transmembrane</keyword>
<proteinExistence type="predicted"/>
<evidence type="ECO:0000313" key="2">
    <source>
        <dbReference type="EMBL" id="BBH27899.1"/>
    </source>
</evidence>
<evidence type="ECO:0000313" key="3">
    <source>
        <dbReference type="Proteomes" id="UP000268059"/>
    </source>
</evidence>
<dbReference type="RefSeq" id="WP_125120579.1">
    <property type="nucleotide sequence ID" value="NZ_AP019309.1"/>
</dbReference>
<reference evidence="2 3" key="1">
    <citation type="submission" date="2018-11" db="EMBL/GenBank/DDBJ databases">
        <title>Novel Erysipelotrichaceae bacterium isolated from small intestine of a swine.</title>
        <authorList>
            <person name="Kim J.S."/>
            <person name="Choe H."/>
            <person name="Lee Y.R."/>
            <person name="Kim K.M."/>
            <person name="Park D.S."/>
        </authorList>
    </citation>
    <scope>NUCLEOTIDE SEQUENCE [LARGE SCALE GENOMIC DNA]</scope>
    <source>
        <strain evidence="2 3">SG0102</strain>
    </source>
</reference>
<keyword evidence="1" id="KW-1133">Transmembrane helix</keyword>
<evidence type="ECO:0000256" key="1">
    <source>
        <dbReference type="SAM" id="Phobius"/>
    </source>
</evidence>